<dbReference type="SUPFAM" id="SSF82199">
    <property type="entry name" value="SET domain"/>
    <property type="match status" value="1"/>
</dbReference>
<dbReference type="InterPro" id="IPR046341">
    <property type="entry name" value="SET_dom_sf"/>
</dbReference>
<dbReference type="PROSITE" id="PS50280">
    <property type="entry name" value="SET"/>
    <property type="match status" value="1"/>
</dbReference>
<feature type="compositionally biased region" description="Basic residues" evidence="1">
    <location>
        <begin position="54"/>
        <end position="66"/>
    </location>
</feature>
<dbReference type="Proteomes" id="UP001209570">
    <property type="component" value="Unassembled WGS sequence"/>
</dbReference>
<proteinExistence type="predicted"/>
<evidence type="ECO:0000313" key="3">
    <source>
        <dbReference type="EMBL" id="KAJ0392502.1"/>
    </source>
</evidence>
<name>A0AAD5L836_PYTIN</name>
<dbReference type="PANTHER" id="PTHR47436:SF1">
    <property type="entry name" value="SET DOMAIN-CONTAINING PROTEIN"/>
    <property type="match status" value="1"/>
</dbReference>
<dbReference type="AlphaFoldDB" id="A0AAD5L836"/>
<feature type="domain" description="SET" evidence="2">
    <location>
        <begin position="18"/>
        <end position="142"/>
    </location>
</feature>
<evidence type="ECO:0000313" key="4">
    <source>
        <dbReference type="Proteomes" id="UP001209570"/>
    </source>
</evidence>
<dbReference type="Gene3D" id="2.170.270.10">
    <property type="entry name" value="SET domain"/>
    <property type="match status" value="1"/>
</dbReference>
<dbReference type="PANTHER" id="PTHR47436">
    <property type="entry name" value="HISTONE-LYSINE N-METHYLTRANSFERASE ATXR2"/>
    <property type="match status" value="1"/>
</dbReference>
<protein>
    <recommendedName>
        <fullName evidence="2">SET domain-containing protein</fullName>
    </recommendedName>
</protein>
<keyword evidence="4" id="KW-1185">Reference proteome</keyword>
<reference evidence="3" key="1">
    <citation type="submission" date="2021-12" db="EMBL/GenBank/DDBJ databases">
        <title>Prjna785345.</title>
        <authorList>
            <person name="Rujirawat T."/>
            <person name="Krajaejun T."/>
        </authorList>
    </citation>
    <scope>NUCLEOTIDE SEQUENCE</scope>
    <source>
        <strain evidence="3">Pi057C3</strain>
    </source>
</reference>
<evidence type="ECO:0000259" key="2">
    <source>
        <dbReference type="PROSITE" id="PS50280"/>
    </source>
</evidence>
<dbReference type="Pfam" id="PF00856">
    <property type="entry name" value="SET"/>
    <property type="match status" value="1"/>
</dbReference>
<feature type="region of interest" description="Disordered" evidence="1">
    <location>
        <begin position="41"/>
        <end position="78"/>
    </location>
</feature>
<dbReference type="CDD" id="cd20071">
    <property type="entry name" value="SET_SMYD"/>
    <property type="match status" value="1"/>
</dbReference>
<dbReference type="InterPro" id="IPR001214">
    <property type="entry name" value="SET_dom"/>
</dbReference>
<dbReference type="GO" id="GO:0008168">
    <property type="term" value="F:methyltransferase activity"/>
    <property type="evidence" value="ECO:0007669"/>
    <property type="project" value="InterPro"/>
</dbReference>
<accession>A0AAD5L836</accession>
<gene>
    <name evidence="3" type="ORF">P43SY_006563</name>
</gene>
<evidence type="ECO:0000256" key="1">
    <source>
        <dbReference type="SAM" id="MobiDB-lite"/>
    </source>
</evidence>
<sequence>MSEALSDAASDKSHELPASLTKVQTALQKFALKHQHSCCDHEDGEEHEHAHEHDHHHHHHHHHHHEHANPEVEGEADEIDECCGDAEQDFVGVEGTALFTGICTMNHSCDPNCTVIYMKDGKAQVYAVQDIKAGEELCISYIDVDQDLEDRQLCLREYQFECHCARCEEERHA</sequence>
<organism evidence="3 4">
    <name type="scientific">Pythium insidiosum</name>
    <name type="common">Pythiosis disease agent</name>
    <dbReference type="NCBI Taxonomy" id="114742"/>
    <lineage>
        <taxon>Eukaryota</taxon>
        <taxon>Sar</taxon>
        <taxon>Stramenopiles</taxon>
        <taxon>Oomycota</taxon>
        <taxon>Peronosporomycetes</taxon>
        <taxon>Pythiales</taxon>
        <taxon>Pythiaceae</taxon>
        <taxon>Pythium</taxon>
    </lineage>
</organism>
<dbReference type="InterPro" id="IPR044237">
    <property type="entry name" value="ATXR2-like"/>
</dbReference>
<feature type="compositionally biased region" description="Basic and acidic residues" evidence="1">
    <location>
        <begin position="41"/>
        <end position="53"/>
    </location>
</feature>
<dbReference type="EMBL" id="JAKCXM010000624">
    <property type="protein sequence ID" value="KAJ0392502.1"/>
    <property type="molecule type" value="Genomic_DNA"/>
</dbReference>
<comment type="caution">
    <text evidence="3">The sequence shown here is derived from an EMBL/GenBank/DDBJ whole genome shotgun (WGS) entry which is preliminary data.</text>
</comment>